<dbReference type="AlphaFoldDB" id="A0A1D8NGE9"/>
<accession>A0A1D8NGE9</accession>
<protein>
    <submittedName>
        <fullName evidence="1">Uncharacterized protein</fullName>
    </submittedName>
</protein>
<evidence type="ECO:0000313" key="1">
    <source>
        <dbReference type="EMBL" id="AOW04683.1"/>
    </source>
</evidence>
<dbReference type="GeneID" id="94583486"/>
<evidence type="ECO:0000313" key="2">
    <source>
        <dbReference type="Proteomes" id="UP000182444"/>
    </source>
</evidence>
<name>A0A1D8NGE9_YARLL</name>
<dbReference type="RefSeq" id="XP_068138976.1">
    <property type="nucleotide sequence ID" value="XM_068282875.1"/>
</dbReference>
<dbReference type="EMBL" id="CP017556">
    <property type="protein sequence ID" value="AOW04683.1"/>
    <property type="molecule type" value="Genomic_DNA"/>
</dbReference>
<organism evidence="1 2">
    <name type="scientific">Yarrowia lipolytica</name>
    <name type="common">Candida lipolytica</name>
    <dbReference type="NCBI Taxonomy" id="4952"/>
    <lineage>
        <taxon>Eukaryota</taxon>
        <taxon>Fungi</taxon>
        <taxon>Dikarya</taxon>
        <taxon>Ascomycota</taxon>
        <taxon>Saccharomycotina</taxon>
        <taxon>Dipodascomycetes</taxon>
        <taxon>Dipodascales</taxon>
        <taxon>Dipodascales incertae sedis</taxon>
        <taxon>Yarrowia</taxon>
    </lineage>
</organism>
<gene>
    <name evidence="1" type="ORF">YALI1_D34916g</name>
</gene>
<reference evidence="1 2" key="1">
    <citation type="journal article" date="2016" name="PLoS ONE">
        <title>Sequence Assembly of Yarrowia lipolytica Strain W29/CLIB89 Shows Transposable Element Diversity.</title>
        <authorList>
            <person name="Magnan C."/>
            <person name="Yu J."/>
            <person name="Chang I."/>
            <person name="Jahn E."/>
            <person name="Kanomata Y."/>
            <person name="Wu J."/>
            <person name="Zeller M."/>
            <person name="Oakes M."/>
            <person name="Baldi P."/>
            <person name="Sandmeyer S."/>
        </authorList>
    </citation>
    <scope>NUCLEOTIDE SEQUENCE [LARGE SCALE GENOMIC DNA]</scope>
    <source>
        <strain evidence="2">CLIB89(W29)</strain>
    </source>
</reference>
<dbReference type="VEuPathDB" id="FungiDB:YALI1_D34916g"/>
<sequence length="85" mass="9893">MYAVVTKRCLDDMQTKTISAYSHRMEIYPLILKHYKTVSAQKHNHAYTYCNISCFSTVMKVTLAPSNQSLIQQAGVPYLRYRRTD</sequence>
<dbReference type="Proteomes" id="UP000182444">
    <property type="component" value="Chromosome 1D"/>
</dbReference>
<proteinExistence type="predicted"/>